<sequence>MMNCKKHVRPNRILSLLNVNRDLLANEITAFGASIHRRRNVHKHHDKREQISESRVVMKMAIVAEEIEYGDLRRRSNVVVILCFTIILQIL</sequence>
<dbReference type="EMBL" id="JAYMYR010000001">
    <property type="protein sequence ID" value="KAK7381691.1"/>
    <property type="molecule type" value="Genomic_DNA"/>
</dbReference>
<name>A0AAN9NZ18_PHACN</name>
<keyword evidence="2" id="KW-1185">Reference proteome</keyword>
<proteinExistence type="predicted"/>
<dbReference type="AlphaFoldDB" id="A0AAN9NZ18"/>
<protein>
    <submittedName>
        <fullName evidence="1">Uncharacterized protein</fullName>
    </submittedName>
</protein>
<gene>
    <name evidence="1" type="ORF">VNO80_00238</name>
</gene>
<evidence type="ECO:0000313" key="1">
    <source>
        <dbReference type="EMBL" id="KAK7381691.1"/>
    </source>
</evidence>
<accession>A0AAN9NZ18</accession>
<dbReference type="Proteomes" id="UP001374584">
    <property type="component" value="Unassembled WGS sequence"/>
</dbReference>
<evidence type="ECO:0000313" key="2">
    <source>
        <dbReference type="Proteomes" id="UP001374584"/>
    </source>
</evidence>
<organism evidence="1 2">
    <name type="scientific">Phaseolus coccineus</name>
    <name type="common">Scarlet runner bean</name>
    <name type="synonym">Phaseolus multiflorus</name>
    <dbReference type="NCBI Taxonomy" id="3886"/>
    <lineage>
        <taxon>Eukaryota</taxon>
        <taxon>Viridiplantae</taxon>
        <taxon>Streptophyta</taxon>
        <taxon>Embryophyta</taxon>
        <taxon>Tracheophyta</taxon>
        <taxon>Spermatophyta</taxon>
        <taxon>Magnoliopsida</taxon>
        <taxon>eudicotyledons</taxon>
        <taxon>Gunneridae</taxon>
        <taxon>Pentapetalae</taxon>
        <taxon>rosids</taxon>
        <taxon>fabids</taxon>
        <taxon>Fabales</taxon>
        <taxon>Fabaceae</taxon>
        <taxon>Papilionoideae</taxon>
        <taxon>50 kb inversion clade</taxon>
        <taxon>NPAAA clade</taxon>
        <taxon>indigoferoid/millettioid clade</taxon>
        <taxon>Phaseoleae</taxon>
        <taxon>Phaseolus</taxon>
    </lineage>
</organism>
<comment type="caution">
    <text evidence="1">The sequence shown here is derived from an EMBL/GenBank/DDBJ whole genome shotgun (WGS) entry which is preliminary data.</text>
</comment>
<reference evidence="1 2" key="1">
    <citation type="submission" date="2024-01" db="EMBL/GenBank/DDBJ databases">
        <title>The genomes of 5 underutilized Papilionoideae crops provide insights into root nodulation and disease resistanc.</title>
        <authorList>
            <person name="Jiang F."/>
        </authorList>
    </citation>
    <scope>NUCLEOTIDE SEQUENCE [LARGE SCALE GENOMIC DNA]</scope>
    <source>
        <strain evidence="1">JINMINGXINNONG_FW02</strain>
        <tissue evidence="1">Leaves</tissue>
    </source>
</reference>